<organism evidence="1 2">
    <name type="scientific">Nocardia africana</name>
    <dbReference type="NCBI Taxonomy" id="134964"/>
    <lineage>
        <taxon>Bacteria</taxon>
        <taxon>Bacillati</taxon>
        <taxon>Actinomycetota</taxon>
        <taxon>Actinomycetes</taxon>
        <taxon>Mycobacteriales</taxon>
        <taxon>Nocardiaceae</taxon>
        <taxon>Nocardia</taxon>
    </lineage>
</organism>
<comment type="caution">
    <text evidence="1">The sequence shown here is derived from an EMBL/GenBank/DDBJ whole genome shotgun (WGS) entry which is preliminary data.</text>
</comment>
<evidence type="ECO:0000313" key="2">
    <source>
        <dbReference type="Proteomes" id="UP001601521"/>
    </source>
</evidence>
<sequence length="107" mass="11987">MTEPSTSRRTIALLRSDHDPDTYEALTRQHRLEIVYTVHTDALAVLAALIVAQYAFEYAADTVVIPHLRALEDSSPWWAITQVADLVTATRKYPKSPAPIPESGREQ</sequence>
<keyword evidence="2" id="KW-1185">Reference proteome</keyword>
<dbReference type="RefSeq" id="WP_387252090.1">
    <property type="nucleotide sequence ID" value="NZ_JBIALX010000006.1"/>
</dbReference>
<dbReference type="EMBL" id="JBIALX010000006">
    <property type="protein sequence ID" value="MFF0455220.1"/>
    <property type="molecule type" value="Genomic_DNA"/>
</dbReference>
<reference evidence="1 2" key="1">
    <citation type="submission" date="2024-10" db="EMBL/GenBank/DDBJ databases">
        <title>The Natural Products Discovery Center: Release of the First 8490 Sequenced Strains for Exploring Actinobacteria Biosynthetic Diversity.</title>
        <authorList>
            <person name="Kalkreuter E."/>
            <person name="Kautsar S.A."/>
            <person name="Yang D."/>
            <person name="Bader C.D."/>
            <person name="Teijaro C.N."/>
            <person name="Fluegel L."/>
            <person name="Davis C.M."/>
            <person name="Simpson J.R."/>
            <person name="Lauterbach L."/>
            <person name="Steele A.D."/>
            <person name="Gui C."/>
            <person name="Meng S."/>
            <person name="Li G."/>
            <person name="Viehrig K."/>
            <person name="Ye F."/>
            <person name="Su P."/>
            <person name="Kiefer A.F."/>
            <person name="Nichols A."/>
            <person name="Cepeda A.J."/>
            <person name="Yan W."/>
            <person name="Fan B."/>
            <person name="Jiang Y."/>
            <person name="Adhikari A."/>
            <person name="Zheng C.-J."/>
            <person name="Schuster L."/>
            <person name="Cowan T.M."/>
            <person name="Smanski M.J."/>
            <person name="Chevrette M.G."/>
            <person name="De Carvalho L.P.S."/>
            <person name="Shen B."/>
        </authorList>
    </citation>
    <scope>NUCLEOTIDE SEQUENCE [LARGE SCALE GENOMIC DNA]</scope>
    <source>
        <strain evidence="1 2">NPDC004550</strain>
    </source>
</reference>
<accession>A0ABW6NJA6</accession>
<dbReference type="Proteomes" id="UP001601521">
    <property type="component" value="Unassembled WGS sequence"/>
</dbReference>
<evidence type="ECO:0000313" key="1">
    <source>
        <dbReference type="EMBL" id="MFF0455220.1"/>
    </source>
</evidence>
<proteinExistence type="predicted"/>
<gene>
    <name evidence="1" type="ORF">ACFYTH_17790</name>
</gene>
<name>A0ABW6NJA6_9NOCA</name>
<protein>
    <submittedName>
        <fullName evidence="1">Uncharacterized protein</fullName>
    </submittedName>
</protein>